<organism evidence="4">
    <name type="scientific">marine metagenome</name>
    <dbReference type="NCBI Taxonomy" id="408172"/>
    <lineage>
        <taxon>unclassified sequences</taxon>
        <taxon>metagenomes</taxon>
        <taxon>ecological metagenomes</taxon>
    </lineage>
</organism>
<evidence type="ECO:0000256" key="1">
    <source>
        <dbReference type="ARBA" id="ARBA00023027"/>
    </source>
</evidence>
<keyword evidence="1" id="KW-0520">NAD</keyword>
<feature type="transmembrane region" description="Helical" evidence="2">
    <location>
        <begin position="127"/>
        <end position="150"/>
    </location>
</feature>
<feature type="transmembrane region" description="Helical" evidence="2">
    <location>
        <begin position="6"/>
        <end position="25"/>
    </location>
</feature>
<reference evidence="4" key="1">
    <citation type="submission" date="2018-05" db="EMBL/GenBank/DDBJ databases">
        <authorList>
            <person name="Lanie J.A."/>
            <person name="Ng W.-L."/>
            <person name="Kazmierczak K.M."/>
            <person name="Andrzejewski T.M."/>
            <person name="Davidsen T.M."/>
            <person name="Wayne K.J."/>
            <person name="Tettelin H."/>
            <person name="Glass J.I."/>
            <person name="Rusch D."/>
            <person name="Podicherti R."/>
            <person name="Tsui H.-C.T."/>
            <person name="Winkler M.E."/>
        </authorList>
    </citation>
    <scope>NUCLEOTIDE SEQUENCE</scope>
</reference>
<feature type="transmembrane region" description="Helical" evidence="2">
    <location>
        <begin position="60"/>
        <end position="78"/>
    </location>
</feature>
<evidence type="ECO:0000259" key="3">
    <source>
        <dbReference type="Pfam" id="PF02233"/>
    </source>
</evidence>
<accession>A0A382NXU6</accession>
<proteinExistence type="predicted"/>
<dbReference type="AlphaFoldDB" id="A0A382NXU6"/>
<dbReference type="PANTHER" id="PTHR44758:SF1">
    <property type="entry name" value="NAD(P) TRANSHYDROGENASE SUBUNIT BETA"/>
    <property type="match status" value="1"/>
</dbReference>
<dbReference type="EMBL" id="UINC01103478">
    <property type="protein sequence ID" value="SVC65896.1"/>
    <property type="molecule type" value="Genomic_DNA"/>
</dbReference>
<sequence length="162" mass="16900">MVDSVVWDIGYLVSAALFILGIKRLSSPKTAPQGNRLGAYGMLLAVLVTMAKMYTEEIIGLELIVGGLALGTIIGAWMAVRVEMTGMPELVALFNGFGGGASALVGLSEVLGRIQVGNIPDPGIELYATWVAIGLSGLIGWLTLTGSLMAMGKLKGGFYIPL</sequence>
<dbReference type="Pfam" id="PF02233">
    <property type="entry name" value="PNTB"/>
    <property type="match status" value="1"/>
</dbReference>
<gene>
    <name evidence="4" type="ORF">METZ01_LOCUS318750</name>
</gene>
<feature type="non-terminal residue" evidence="4">
    <location>
        <position position="162"/>
    </location>
</feature>
<dbReference type="PANTHER" id="PTHR44758">
    <property type="entry name" value="NAD(P) TRANSHYDROGENASE SUBUNIT BETA"/>
    <property type="match status" value="1"/>
</dbReference>
<feature type="transmembrane region" description="Helical" evidence="2">
    <location>
        <begin position="90"/>
        <end position="107"/>
    </location>
</feature>
<name>A0A382NXU6_9ZZZZ</name>
<protein>
    <recommendedName>
        <fullName evidence="3">NADP transhydrogenase beta-like domain-containing protein</fullName>
    </recommendedName>
</protein>
<keyword evidence="2" id="KW-0472">Membrane</keyword>
<dbReference type="InterPro" id="IPR034300">
    <property type="entry name" value="PNTB-like"/>
</dbReference>
<evidence type="ECO:0000256" key="2">
    <source>
        <dbReference type="SAM" id="Phobius"/>
    </source>
</evidence>
<evidence type="ECO:0000313" key="4">
    <source>
        <dbReference type="EMBL" id="SVC65896.1"/>
    </source>
</evidence>
<keyword evidence="2" id="KW-0812">Transmembrane</keyword>
<keyword evidence="2" id="KW-1133">Transmembrane helix</keyword>
<feature type="domain" description="NADP transhydrogenase beta-like" evidence="3">
    <location>
        <begin position="9"/>
        <end position="156"/>
    </location>
</feature>